<dbReference type="InterPro" id="IPR011701">
    <property type="entry name" value="MFS"/>
</dbReference>
<dbReference type="PATRIC" id="fig|391937.3.peg.607"/>
<keyword evidence="2 4" id="KW-1133">Transmembrane helix</keyword>
<dbReference type="EMBL" id="AMRM01000002">
    <property type="protein sequence ID" value="EKF20702.1"/>
    <property type="molecule type" value="Genomic_DNA"/>
</dbReference>
<feature type="transmembrane region" description="Helical" evidence="4">
    <location>
        <begin position="168"/>
        <end position="189"/>
    </location>
</feature>
<feature type="transmembrane region" description="Helical" evidence="4">
    <location>
        <begin position="348"/>
        <end position="374"/>
    </location>
</feature>
<feature type="transmembrane region" description="Helical" evidence="4">
    <location>
        <begin position="256"/>
        <end position="278"/>
    </location>
</feature>
<feature type="transmembrane region" description="Helical" evidence="4">
    <location>
        <begin position="104"/>
        <end position="127"/>
    </location>
</feature>
<keyword evidence="3 4" id="KW-0472">Membrane</keyword>
<accession>K2MTM3</accession>
<proteinExistence type="predicted"/>
<evidence type="ECO:0000256" key="3">
    <source>
        <dbReference type="ARBA" id="ARBA00023136"/>
    </source>
</evidence>
<feature type="transmembrane region" description="Helical" evidence="4">
    <location>
        <begin position="380"/>
        <end position="400"/>
    </location>
</feature>
<keyword evidence="1 4" id="KW-0812">Transmembrane</keyword>
<reference evidence="5 6" key="1">
    <citation type="journal article" date="2012" name="J. Bacteriol.">
        <title>Genome Sequence of Nitratireductor pacificus Type Strain pht-3B.</title>
        <authorList>
            <person name="Lai Q."/>
            <person name="Li G."/>
            <person name="Shao Z."/>
        </authorList>
    </citation>
    <scope>NUCLEOTIDE SEQUENCE [LARGE SCALE GENOMIC DNA]</scope>
    <source>
        <strain evidence="6">pht-3B</strain>
    </source>
</reference>
<dbReference type="SUPFAM" id="SSF103473">
    <property type="entry name" value="MFS general substrate transporter"/>
    <property type="match status" value="1"/>
</dbReference>
<dbReference type="InterPro" id="IPR050327">
    <property type="entry name" value="Proton-linked_MCT"/>
</dbReference>
<protein>
    <recommendedName>
        <fullName evidence="7">MFS transporter</fullName>
    </recommendedName>
</protein>
<feature type="transmembrane region" description="Helical" evidence="4">
    <location>
        <begin position="139"/>
        <end position="162"/>
    </location>
</feature>
<dbReference type="PANTHER" id="PTHR11360:SF308">
    <property type="entry name" value="BLL3089 PROTEIN"/>
    <property type="match status" value="1"/>
</dbReference>
<feature type="transmembrane region" description="Helical" evidence="4">
    <location>
        <begin position="79"/>
        <end position="98"/>
    </location>
</feature>
<evidence type="ECO:0008006" key="7">
    <source>
        <dbReference type="Google" id="ProtNLM"/>
    </source>
</evidence>
<name>K2MTM3_9HYPH</name>
<dbReference type="PANTHER" id="PTHR11360">
    <property type="entry name" value="MONOCARBOXYLATE TRANSPORTER"/>
    <property type="match status" value="1"/>
</dbReference>
<dbReference type="InterPro" id="IPR036259">
    <property type="entry name" value="MFS_trans_sf"/>
</dbReference>
<dbReference type="GO" id="GO:0022857">
    <property type="term" value="F:transmembrane transporter activity"/>
    <property type="evidence" value="ECO:0007669"/>
    <property type="project" value="InterPro"/>
</dbReference>
<evidence type="ECO:0000313" key="6">
    <source>
        <dbReference type="Proteomes" id="UP000006786"/>
    </source>
</evidence>
<feature type="transmembrane region" description="Helical" evidence="4">
    <location>
        <begin position="314"/>
        <end position="336"/>
    </location>
</feature>
<feature type="transmembrane region" description="Helical" evidence="4">
    <location>
        <begin position="290"/>
        <end position="308"/>
    </location>
</feature>
<evidence type="ECO:0000256" key="2">
    <source>
        <dbReference type="ARBA" id="ARBA00022989"/>
    </source>
</evidence>
<dbReference type="Gene3D" id="1.20.1250.20">
    <property type="entry name" value="MFS general substrate transporter like domains"/>
    <property type="match status" value="1"/>
</dbReference>
<evidence type="ECO:0000256" key="1">
    <source>
        <dbReference type="ARBA" id="ARBA00022692"/>
    </source>
</evidence>
<feature type="transmembrane region" description="Helical" evidence="4">
    <location>
        <begin position="223"/>
        <end position="244"/>
    </location>
</feature>
<dbReference type="RefSeq" id="WP_008593989.1">
    <property type="nucleotide sequence ID" value="NZ_AMRM01000002.1"/>
</dbReference>
<organism evidence="5 6">
    <name type="scientific">Nitratireductor pacificus pht-3B</name>
    <dbReference type="NCBI Taxonomy" id="391937"/>
    <lineage>
        <taxon>Bacteria</taxon>
        <taxon>Pseudomonadati</taxon>
        <taxon>Pseudomonadota</taxon>
        <taxon>Alphaproteobacteria</taxon>
        <taxon>Hyphomicrobiales</taxon>
        <taxon>Phyllobacteriaceae</taxon>
        <taxon>Nitratireductor</taxon>
    </lineage>
</organism>
<feature type="transmembrane region" description="Helical" evidence="4">
    <location>
        <begin position="12"/>
        <end position="30"/>
    </location>
</feature>
<dbReference type="Proteomes" id="UP000006786">
    <property type="component" value="Unassembled WGS sequence"/>
</dbReference>
<gene>
    <name evidence="5" type="ORF">NA2_02919</name>
</gene>
<dbReference type="STRING" id="391937.NA2_02919"/>
<dbReference type="eggNOG" id="COG2223">
    <property type="taxonomic scope" value="Bacteria"/>
</dbReference>
<dbReference type="Pfam" id="PF07690">
    <property type="entry name" value="MFS_1"/>
    <property type="match status" value="1"/>
</dbReference>
<evidence type="ECO:0000313" key="5">
    <source>
        <dbReference type="EMBL" id="EKF20702.1"/>
    </source>
</evidence>
<sequence length="411" mass="43123">MTGGASAGGYRRFVTALGIAQICSWGSIYYSFPLIAEAMRADLGWSKPALYGAGTLGLLLAGLAAYPVGAAIDRGHGRWVMSLASLAAGILYLCWSQLDDLGLFYIVVPLLGGLQAATLYEPAFAVVARRVGAGEARRAITALTLWGGFASTIFVPMVQWLIGTLDWRGALMVLGAINAFVCGGLYFAAIDARHDLKAAPAVSQERSRPAADRAAIALAFRQPAFWALMLFAVFYAAAFASLSFHLYPLLLERGLSAAQVVTVVAVIGPAQVAGRIAIWMLAPDAPVRRIGSAIVVVFPLVILGYIFAPPHLVLIAAIAAAYGAANGMMTIVRGLAVPEMVSREAYGAINGALVAPARMVEAVAPLGVAMIWAASGGYDTVLLVILAAALIMMAAFWSAARFARRAGPRRP</sequence>
<dbReference type="AlphaFoldDB" id="K2MTM3"/>
<feature type="transmembrane region" description="Helical" evidence="4">
    <location>
        <begin position="50"/>
        <end position="72"/>
    </location>
</feature>
<comment type="caution">
    <text evidence="5">The sequence shown here is derived from an EMBL/GenBank/DDBJ whole genome shotgun (WGS) entry which is preliminary data.</text>
</comment>
<keyword evidence="6" id="KW-1185">Reference proteome</keyword>
<evidence type="ECO:0000256" key="4">
    <source>
        <dbReference type="SAM" id="Phobius"/>
    </source>
</evidence>